<dbReference type="EMBL" id="BEGY01000007">
    <property type="protein sequence ID" value="GAX74419.1"/>
    <property type="molecule type" value="Genomic_DNA"/>
</dbReference>
<protein>
    <submittedName>
        <fullName evidence="2">Uncharacterized protein</fullName>
    </submittedName>
</protein>
<organism evidence="2 3">
    <name type="scientific">Chlamydomonas eustigma</name>
    <dbReference type="NCBI Taxonomy" id="1157962"/>
    <lineage>
        <taxon>Eukaryota</taxon>
        <taxon>Viridiplantae</taxon>
        <taxon>Chlorophyta</taxon>
        <taxon>core chlorophytes</taxon>
        <taxon>Chlorophyceae</taxon>
        <taxon>CS clade</taxon>
        <taxon>Chlamydomonadales</taxon>
        <taxon>Chlamydomonadaceae</taxon>
        <taxon>Chlamydomonas</taxon>
    </lineage>
</organism>
<dbReference type="AlphaFoldDB" id="A0A250WUM7"/>
<evidence type="ECO:0000313" key="2">
    <source>
        <dbReference type="EMBL" id="GAX74419.1"/>
    </source>
</evidence>
<accession>A0A250WUM7</accession>
<evidence type="ECO:0000256" key="1">
    <source>
        <dbReference type="SAM" id="SignalP"/>
    </source>
</evidence>
<keyword evidence="1" id="KW-0732">Signal</keyword>
<feature type="signal peptide" evidence="1">
    <location>
        <begin position="1"/>
        <end position="45"/>
    </location>
</feature>
<gene>
    <name evidence="2" type="ORF">CEUSTIGMA_g1868.t1</name>
</gene>
<dbReference type="Proteomes" id="UP000232323">
    <property type="component" value="Unassembled WGS sequence"/>
</dbReference>
<evidence type="ECO:0000313" key="3">
    <source>
        <dbReference type="Proteomes" id="UP000232323"/>
    </source>
</evidence>
<comment type="caution">
    <text evidence="2">The sequence shown here is derived from an EMBL/GenBank/DDBJ whole genome shotgun (WGS) entry which is preliminary data.</text>
</comment>
<proteinExistence type="predicted"/>
<reference evidence="2 3" key="1">
    <citation type="submission" date="2017-08" db="EMBL/GenBank/DDBJ databases">
        <title>Acidophilic green algal genome provides insights into adaptation to an acidic environment.</title>
        <authorList>
            <person name="Hirooka S."/>
            <person name="Hirose Y."/>
            <person name="Kanesaki Y."/>
            <person name="Higuchi S."/>
            <person name="Fujiwara T."/>
            <person name="Onuma R."/>
            <person name="Era A."/>
            <person name="Ohbayashi R."/>
            <person name="Uzuka A."/>
            <person name="Nozaki H."/>
            <person name="Yoshikawa H."/>
            <person name="Miyagishima S.Y."/>
        </authorList>
    </citation>
    <scope>NUCLEOTIDE SEQUENCE [LARGE SCALE GENOMIC DNA]</scope>
    <source>
        <strain evidence="2 3">NIES-2499</strain>
    </source>
</reference>
<feature type="chain" id="PRO_5013349741" evidence="1">
    <location>
        <begin position="46"/>
        <end position="580"/>
    </location>
</feature>
<name>A0A250WUM7_9CHLO</name>
<sequence length="580" mass="60697">MSAHKATTPASRRLSFSGTQQHSAVFKYIACVSLLILSALQRASCSVSCSSKSPMLVCLSANRITSGSTCTVDCSSLKKTLQTGSGTGSFLWSSSYCMTAPPASVAPNTMTGDAMYYTCANVTSSAITYARLVSQVWALTDPFINPAFMASFLAYYTQATASPSFWAYFSCLTAGLPSLSANAVQTWFQMYIKVGSQLSPPPPAFNFVRNYLVLAGSSYSYHNKQGSLDVIADLYVNSIQDKLILATLILPNASLYSYGEPYTNAVWAPYLEPSFVRQYLQGGANSELAKMLGGFIAQGGVTLISATTNTDLGAVIYSSSAGRDVHSNTLSPTAEAREITHEVCHAPLQLLNAAVLASLIQHSQALISASYPVSSGSSSSPENALGCKCAGATSGSRDPTAFALLDVHAAKAVFGSDVSVPLINAALNLPPGGGLNVAIVGGLPLICTASSEHAAEEAAADGALLAAALEGLEHYDLLPVWHVHGGKVVSTGASLFKAWKVSQAGWVFYMGAGLFPAEHVVFKEGSLSPAKKAASEDDVLSAQQAMWNALLVAIAEVVNTTLIPPTPPGTQYAFFSPPPP</sequence>
<keyword evidence="3" id="KW-1185">Reference proteome</keyword>